<keyword evidence="3" id="KW-0677">Repeat</keyword>
<evidence type="ECO:0000256" key="5">
    <source>
        <dbReference type="ARBA" id="ARBA00022889"/>
    </source>
</evidence>
<comment type="caution">
    <text evidence="10">The sequence shown here is derived from an EMBL/GenBank/DDBJ whole genome shotgun (WGS) entry which is preliminary data.</text>
</comment>
<protein>
    <recommendedName>
        <fullName evidence="9">Cadherin domain-containing protein</fullName>
    </recommendedName>
</protein>
<dbReference type="InterPro" id="IPR002126">
    <property type="entry name" value="Cadherin-like_dom"/>
</dbReference>
<name>A0ABD2XC37_9HYME</name>
<reference evidence="10 11" key="1">
    <citation type="journal article" date="2024" name="bioRxiv">
        <title>A reference genome for Trichogramma kaykai: A tiny desert-dwelling parasitoid wasp with competing sex-ratio distorters.</title>
        <authorList>
            <person name="Culotta J."/>
            <person name="Lindsey A.R."/>
        </authorList>
    </citation>
    <scope>NUCLEOTIDE SEQUENCE [LARGE SCALE GENOMIC DNA]</scope>
    <source>
        <strain evidence="10 11">KSX58</strain>
    </source>
</reference>
<evidence type="ECO:0000256" key="2">
    <source>
        <dbReference type="ARBA" id="ARBA00022692"/>
    </source>
</evidence>
<dbReference type="EMBL" id="JBJJXI010000033">
    <property type="protein sequence ID" value="KAL3402751.1"/>
    <property type="molecule type" value="Genomic_DNA"/>
</dbReference>
<evidence type="ECO:0000256" key="6">
    <source>
        <dbReference type="ARBA" id="ARBA00022989"/>
    </source>
</evidence>
<evidence type="ECO:0000256" key="3">
    <source>
        <dbReference type="ARBA" id="ARBA00022737"/>
    </source>
</evidence>
<comment type="subcellular location">
    <subcellularLocation>
        <location evidence="1">Membrane</location>
    </subcellularLocation>
</comment>
<keyword evidence="6" id="KW-1133">Transmembrane helix</keyword>
<keyword evidence="4 8" id="KW-0106">Calcium</keyword>
<evidence type="ECO:0000256" key="7">
    <source>
        <dbReference type="ARBA" id="ARBA00023136"/>
    </source>
</evidence>
<dbReference type="CDD" id="cd11304">
    <property type="entry name" value="Cadherin_repeat"/>
    <property type="match status" value="1"/>
</dbReference>
<sequence>MLLFHVDGDGPGHATRILVTVYDHNDRLLLFISEFVQAKVYETSPIGTEVMQLVGVDKDRGENVRISYSMTSGSVGNLFGIDPELGIIMVAHKLDFAVSSE</sequence>
<dbReference type="Gene3D" id="2.60.40.60">
    <property type="entry name" value="Cadherins"/>
    <property type="match status" value="1"/>
</dbReference>
<evidence type="ECO:0000313" key="11">
    <source>
        <dbReference type="Proteomes" id="UP001627154"/>
    </source>
</evidence>
<organism evidence="10 11">
    <name type="scientific">Trichogramma kaykai</name>
    <dbReference type="NCBI Taxonomy" id="54128"/>
    <lineage>
        <taxon>Eukaryota</taxon>
        <taxon>Metazoa</taxon>
        <taxon>Ecdysozoa</taxon>
        <taxon>Arthropoda</taxon>
        <taxon>Hexapoda</taxon>
        <taxon>Insecta</taxon>
        <taxon>Pterygota</taxon>
        <taxon>Neoptera</taxon>
        <taxon>Endopterygota</taxon>
        <taxon>Hymenoptera</taxon>
        <taxon>Apocrita</taxon>
        <taxon>Proctotrupomorpha</taxon>
        <taxon>Chalcidoidea</taxon>
        <taxon>Trichogrammatidae</taxon>
        <taxon>Trichogramma</taxon>
    </lineage>
</organism>
<keyword evidence="7" id="KW-0472">Membrane</keyword>
<dbReference type="InterPro" id="IPR015919">
    <property type="entry name" value="Cadherin-like_sf"/>
</dbReference>
<keyword evidence="5" id="KW-0130">Cell adhesion</keyword>
<dbReference type="PANTHER" id="PTHR24025:SF23">
    <property type="entry name" value="NEURAL-CADHERIN"/>
    <property type="match status" value="1"/>
</dbReference>
<dbReference type="InterPro" id="IPR050971">
    <property type="entry name" value="Cadherin-domain_protein"/>
</dbReference>
<dbReference type="GO" id="GO:0007155">
    <property type="term" value="P:cell adhesion"/>
    <property type="evidence" value="ECO:0007669"/>
    <property type="project" value="UniProtKB-KW"/>
</dbReference>
<keyword evidence="2" id="KW-0812">Transmembrane</keyword>
<dbReference type="PANTHER" id="PTHR24025">
    <property type="entry name" value="DESMOGLEIN FAMILY MEMBER"/>
    <property type="match status" value="1"/>
</dbReference>
<evidence type="ECO:0000313" key="10">
    <source>
        <dbReference type="EMBL" id="KAL3402751.1"/>
    </source>
</evidence>
<dbReference type="AlphaFoldDB" id="A0ABD2XC37"/>
<dbReference type="Pfam" id="PF00028">
    <property type="entry name" value="Cadherin"/>
    <property type="match status" value="1"/>
</dbReference>
<evidence type="ECO:0000256" key="1">
    <source>
        <dbReference type="ARBA" id="ARBA00004370"/>
    </source>
</evidence>
<evidence type="ECO:0000259" key="9">
    <source>
        <dbReference type="PROSITE" id="PS50268"/>
    </source>
</evidence>
<evidence type="ECO:0000256" key="4">
    <source>
        <dbReference type="ARBA" id="ARBA00022837"/>
    </source>
</evidence>
<gene>
    <name evidence="10" type="ORF">TKK_004351</name>
</gene>
<dbReference type="SUPFAM" id="SSF49313">
    <property type="entry name" value="Cadherin-like"/>
    <property type="match status" value="1"/>
</dbReference>
<evidence type="ECO:0000256" key="8">
    <source>
        <dbReference type="PROSITE-ProRule" id="PRU00043"/>
    </source>
</evidence>
<dbReference type="PROSITE" id="PS50268">
    <property type="entry name" value="CADHERIN_2"/>
    <property type="match status" value="1"/>
</dbReference>
<dbReference type="GO" id="GO:0016020">
    <property type="term" value="C:membrane"/>
    <property type="evidence" value="ECO:0007669"/>
    <property type="project" value="UniProtKB-SubCell"/>
</dbReference>
<proteinExistence type="predicted"/>
<dbReference type="GO" id="GO:0005509">
    <property type="term" value="F:calcium ion binding"/>
    <property type="evidence" value="ECO:0007669"/>
    <property type="project" value="UniProtKB-UniRule"/>
</dbReference>
<dbReference type="Proteomes" id="UP001627154">
    <property type="component" value="Unassembled WGS sequence"/>
</dbReference>
<feature type="domain" description="Cadherin" evidence="9">
    <location>
        <begin position="32"/>
        <end position="95"/>
    </location>
</feature>
<accession>A0ABD2XC37</accession>
<keyword evidence="11" id="KW-1185">Reference proteome</keyword>